<keyword evidence="2" id="KW-0808">Transferase</keyword>
<reference evidence="3" key="1">
    <citation type="submission" date="2018-05" db="EMBL/GenBank/DDBJ databases">
        <authorList>
            <person name="Lanie J.A."/>
            <person name="Ng W.-L."/>
            <person name="Kazmierczak K.M."/>
            <person name="Andrzejewski T.M."/>
            <person name="Davidsen T.M."/>
            <person name="Wayne K.J."/>
            <person name="Tettelin H."/>
            <person name="Glass J.I."/>
            <person name="Rusch D."/>
            <person name="Podicherti R."/>
            <person name="Tsui H.-C.T."/>
            <person name="Winkler M.E."/>
        </authorList>
    </citation>
    <scope>NUCLEOTIDE SEQUENCE</scope>
</reference>
<dbReference type="PANTHER" id="PTHR23416">
    <property type="entry name" value="SIALIC ACID SYNTHASE-RELATED"/>
    <property type="match status" value="1"/>
</dbReference>
<dbReference type="PANTHER" id="PTHR23416:SF23">
    <property type="entry name" value="ACETYLTRANSFERASE C18B11.09C-RELATED"/>
    <property type="match status" value="1"/>
</dbReference>
<accession>A0A381XEL4</accession>
<evidence type="ECO:0000256" key="2">
    <source>
        <dbReference type="ARBA" id="ARBA00022679"/>
    </source>
</evidence>
<dbReference type="AlphaFoldDB" id="A0A381XEL4"/>
<dbReference type="EMBL" id="UINC01014731">
    <property type="protein sequence ID" value="SVA62617.1"/>
    <property type="molecule type" value="Genomic_DNA"/>
</dbReference>
<dbReference type="GO" id="GO:0008374">
    <property type="term" value="F:O-acyltransferase activity"/>
    <property type="evidence" value="ECO:0007669"/>
    <property type="project" value="TreeGrafter"/>
</dbReference>
<sequence>MSKYNDLIDDATKLNEKELMEYHGYSGTFGRFQIRAKYINSWILHRLAFSSAHSGFAIRMQKARGVKIGKNCHFNPYTFIDLIYPELVQIEDNVTLGSFSMIFAHSNPTANLFLKKGNYPRKVAEVVIKSGAVINPGSIITSGVTIGKNSIVSPGSVVTQNVPDHCVVVGNPARVVRKIE</sequence>
<proteinExistence type="inferred from homology"/>
<evidence type="ECO:0000256" key="1">
    <source>
        <dbReference type="ARBA" id="ARBA00007274"/>
    </source>
</evidence>
<dbReference type="CDD" id="cd04647">
    <property type="entry name" value="LbH_MAT_like"/>
    <property type="match status" value="1"/>
</dbReference>
<organism evidence="3">
    <name type="scientific">marine metagenome</name>
    <dbReference type="NCBI Taxonomy" id="408172"/>
    <lineage>
        <taxon>unclassified sequences</taxon>
        <taxon>metagenomes</taxon>
        <taxon>ecological metagenomes</taxon>
    </lineage>
</organism>
<evidence type="ECO:0000313" key="3">
    <source>
        <dbReference type="EMBL" id="SVA62617.1"/>
    </source>
</evidence>
<dbReference type="InterPro" id="IPR051159">
    <property type="entry name" value="Hexapeptide_acetyltransf"/>
</dbReference>
<dbReference type="Gene3D" id="2.160.10.10">
    <property type="entry name" value="Hexapeptide repeat proteins"/>
    <property type="match status" value="1"/>
</dbReference>
<dbReference type="SUPFAM" id="SSF51161">
    <property type="entry name" value="Trimeric LpxA-like enzymes"/>
    <property type="match status" value="1"/>
</dbReference>
<dbReference type="Pfam" id="PF00132">
    <property type="entry name" value="Hexapep"/>
    <property type="match status" value="1"/>
</dbReference>
<comment type="similarity">
    <text evidence="1">Belongs to the transferase hexapeptide repeat family.</text>
</comment>
<gene>
    <name evidence="3" type="ORF">METZ01_LOCUS115471</name>
</gene>
<name>A0A381XEL4_9ZZZZ</name>
<protein>
    <recommendedName>
        <fullName evidence="4">Acetyltransferase</fullName>
    </recommendedName>
</protein>
<dbReference type="InterPro" id="IPR001451">
    <property type="entry name" value="Hexapep"/>
</dbReference>
<evidence type="ECO:0008006" key="4">
    <source>
        <dbReference type="Google" id="ProtNLM"/>
    </source>
</evidence>
<dbReference type="InterPro" id="IPR011004">
    <property type="entry name" value="Trimer_LpxA-like_sf"/>
</dbReference>